<feature type="region of interest" description="Disordered" evidence="8">
    <location>
        <begin position="29"/>
        <end position="52"/>
    </location>
</feature>
<organism evidence="10 11">
    <name type="scientific">Halorientalis persicus</name>
    <dbReference type="NCBI Taxonomy" id="1367881"/>
    <lineage>
        <taxon>Archaea</taxon>
        <taxon>Methanobacteriati</taxon>
        <taxon>Methanobacteriota</taxon>
        <taxon>Stenosarchaea group</taxon>
        <taxon>Halobacteria</taxon>
        <taxon>Halobacteriales</taxon>
        <taxon>Haloarculaceae</taxon>
        <taxon>Halorientalis</taxon>
    </lineage>
</organism>
<dbReference type="OrthoDB" id="15256at2157"/>
<evidence type="ECO:0000256" key="1">
    <source>
        <dbReference type="ARBA" id="ARBA00005791"/>
    </source>
</evidence>
<gene>
    <name evidence="10" type="ORF">SAMN05216388_10473</name>
</gene>
<sequence length="217" mass="23230">MNTTRRQLLTSLGSSALIAATAGCLGSGNSSPPTPAADISPVNSLPQPTRGGEDASITVDIFSDFACPHCKDFHETVEPTLVNDYVDDGIITLRHFDFPIPVDQEQSWPAAMAARAVQDADSMNAFWTFRSNLFKNRSDLSTDLYIGLAEGTSVAEKAIRAGAEKAKYQPVVQKDKTTGQDRGVEGTPTAFVDGEKTVPSGDQSYTDVIVSAIESKR</sequence>
<evidence type="ECO:0000256" key="7">
    <source>
        <dbReference type="ARBA" id="ARBA00023284"/>
    </source>
</evidence>
<feature type="region of interest" description="Disordered" evidence="8">
    <location>
        <begin position="174"/>
        <end position="199"/>
    </location>
</feature>
<dbReference type="PANTHER" id="PTHR13887:SF14">
    <property type="entry name" value="DISULFIDE BOND FORMATION PROTEIN D"/>
    <property type="match status" value="1"/>
</dbReference>
<dbReference type="GO" id="GO:0016853">
    <property type="term" value="F:isomerase activity"/>
    <property type="evidence" value="ECO:0007669"/>
    <property type="project" value="UniProtKB-KW"/>
</dbReference>
<dbReference type="PROSITE" id="PS51257">
    <property type="entry name" value="PROKAR_LIPOPROTEIN"/>
    <property type="match status" value="1"/>
</dbReference>
<name>A0A1H8W3A6_9EURY</name>
<dbReference type="PROSITE" id="PS51352">
    <property type="entry name" value="THIOREDOXIN_2"/>
    <property type="match status" value="1"/>
</dbReference>
<evidence type="ECO:0000256" key="3">
    <source>
        <dbReference type="ARBA" id="ARBA00022729"/>
    </source>
</evidence>
<evidence type="ECO:0000313" key="10">
    <source>
        <dbReference type="EMBL" id="SEP22119.1"/>
    </source>
</evidence>
<protein>
    <submittedName>
        <fullName evidence="10">Protein-disulfide isomerase</fullName>
    </submittedName>
</protein>
<keyword evidence="4" id="KW-0249">Electron transport</keyword>
<dbReference type="InterPro" id="IPR006311">
    <property type="entry name" value="TAT_signal"/>
</dbReference>
<dbReference type="Pfam" id="PF13462">
    <property type="entry name" value="Thioredoxin_4"/>
    <property type="match status" value="1"/>
</dbReference>
<dbReference type="PROSITE" id="PS51318">
    <property type="entry name" value="TAT"/>
    <property type="match status" value="1"/>
</dbReference>
<keyword evidence="11" id="KW-1185">Reference proteome</keyword>
<proteinExistence type="inferred from homology"/>
<dbReference type="CDD" id="cd02972">
    <property type="entry name" value="DsbA_family"/>
    <property type="match status" value="1"/>
</dbReference>
<comment type="similarity">
    <text evidence="2">Belongs to the glutaredoxin family.</text>
</comment>
<dbReference type="RefSeq" id="WP_170845534.1">
    <property type="nucleotide sequence ID" value="NZ_FOCX01000047.1"/>
</dbReference>
<keyword evidence="3" id="KW-0732">Signal</keyword>
<comment type="similarity">
    <text evidence="1">Belongs to the thioredoxin family. DsbA subfamily.</text>
</comment>
<evidence type="ECO:0000256" key="4">
    <source>
        <dbReference type="ARBA" id="ARBA00022982"/>
    </source>
</evidence>
<evidence type="ECO:0000313" key="11">
    <source>
        <dbReference type="Proteomes" id="UP000198775"/>
    </source>
</evidence>
<keyword evidence="4" id="KW-0813">Transport</keyword>
<keyword evidence="10" id="KW-0413">Isomerase</keyword>
<dbReference type="GO" id="GO:0016491">
    <property type="term" value="F:oxidoreductase activity"/>
    <property type="evidence" value="ECO:0007669"/>
    <property type="project" value="UniProtKB-KW"/>
</dbReference>
<feature type="compositionally biased region" description="Basic and acidic residues" evidence="8">
    <location>
        <begin position="174"/>
        <end position="184"/>
    </location>
</feature>
<keyword evidence="5" id="KW-0560">Oxidoreductase</keyword>
<accession>A0A1H8W3A6</accession>
<reference evidence="11" key="1">
    <citation type="submission" date="2016-10" db="EMBL/GenBank/DDBJ databases">
        <authorList>
            <person name="Varghese N."/>
            <person name="Submissions S."/>
        </authorList>
    </citation>
    <scope>NUCLEOTIDE SEQUENCE [LARGE SCALE GENOMIC DNA]</scope>
    <source>
        <strain evidence="11">IBRC-M 10043</strain>
    </source>
</reference>
<evidence type="ECO:0000256" key="6">
    <source>
        <dbReference type="ARBA" id="ARBA00023157"/>
    </source>
</evidence>
<dbReference type="AlphaFoldDB" id="A0A1H8W3A6"/>
<dbReference type="InterPro" id="IPR013766">
    <property type="entry name" value="Thioredoxin_domain"/>
</dbReference>
<dbReference type="Proteomes" id="UP000198775">
    <property type="component" value="Unassembled WGS sequence"/>
</dbReference>
<keyword evidence="7" id="KW-0676">Redox-active center</keyword>
<dbReference type="PANTHER" id="PTHR13887">
    <property type="entry name" value="GLUTATHIONE S-TRANSFERASE KAPPA"/>
    <property type="match status" value="1"/>
</dbReference>
<evidence type="ECO:0000259" key="9">
    <source>
        <dbReference type="PROSITE" id="PS51352"/>
    </source>
</evidence>
<dbReference type="EMBL" id="FOCX01000047">
    <property type="protein sequence ID" value="SEP22119.1"/>
    <property type="molecule type" value="Genomic_DNA"/>
</dbReference>
<dbReference type="SUPFAM" id="SSF52833">
    <property type="entry name" value="Thioredoxin-like"/>
    <property type="match status" value="1"/>
</dbReference>
<feature type="domain" description="Thioredoxin" evidence="9">
    <location>
        <begin position="25"/>
        <end position="217"/>
    </location>
</feature>
<evidence type="ECO:0000256" key="5">
    <source>
        <dbReference type="ARBA" id="ARBA00023002"/>
    </source>
</evidence>
<dbReference type="InterPro" id="IPR036249">
    <property type="entry name" value="Thioredoxin-like_sf"/>
</dbReference>
<evidence type="ECO:0000256" key="2">
    <source>
        <dbReference type="ARBA" id="ARBA00007787"/>
    </source>
</evidence>
<dbReference type="Gene3D" id="3.40.30.10">
    <property type="entry name" value="Glutaredoxin"/>
    <property type="match status" value="1"/>
</dbReference>
<evidence type="ECO:0000256" key="8">
    <source>
        <dbReference type="SAM" id="MobiDB-lite"/>
    </source>
</evidence>
<dbReference type="InterPro" id="IPR012336">
    <property type="entry name" value="Thioredoxin-like_fold"/>
</dbReference>
<keyword evidence="6" id="KW-1015">Disulfide bond</keyword>